<keyword evidence="8" id="KW-1185">Reference proteome</keyword>
<evidence type="ECO:0000313" key="8">
    <source>
        <dbReference type="Proteomes" id="UP000694941"/>
    </source>
</evidence>
<dbReference type="RefSeq" id="XP_022241183.1">
    <property type="nucleotide sequence ID" value="XM_022385475.1"/>
</dbReference>
<comment type="similarity">
    <text evidence="1">Belongs to the ATP-dependent AMP-binding enzyme family.</text>
</comment>
<keyword evidence="2" id="KW-0436">Ligase</keyword>
<evidence type="ECO:0000256" key="3">
    <source>
        <dbReference type="ARBA" id="ARBA00037247"/>
    </source>
</evidence>
<comment type="catalytic activity">
    <reaction evidence="6">
        <text>a medium-chain fatty acid + ATP + CoA = a medium-chain fatty acyl-CoA + AMP + diphosphate</text>
        <dbReference type="Rhea" id="RHEA:48340"/>
        <dbReference type="ChEBI" id="CHEBI:30616"/>
        <dbReference type="ChEBI" id="CHEBI:33019"/>
        <dbReference type="ChEBI" id="CHEBI:57287"/>
        <dbReference type="ChEBI" id="CHEBI:59558"/>
        <dbReference type="ChEBI" id="CHEBI:90546"/>
        <dbReference type="ChEBI" id="CHEBI:456215"/>
        <dbReference type="EC" id="6.2.1.2"/>
    </reaction>
</comment>
<sequence length="190" mass="21110">MFTVRSVSAITRTISSSLSGALRTPLNRCLVTNREKFKISYNYGHGDRVLIGSTIGQALNKVSDEVGDQLAFVFCHQNIRRTFLETNQESDQLAASLLELGLRPGERLAIWSSNCYEWVLTQLAAAKAGLILVNINPAFMPSELEYCLNKTSCNALIAAESFRKQDYFQELCSIVPEITISKPGQIKSSR</sequence>
<evidence type="ECO:0000256" key="2">
    <source>
        <dbReference type="ARBA" id="ARBA00022598"/>
    </source>
</evidence>
<reference evidence="9" key="1">
    <citation type="submission" date="2025-08" db="UniProtKB">
        <authorList>
            <consortium name="RefSeq"/>
        </authorList>
    </citation>
    <scope>IDENTIFICATION</scope>
    <source>
        <tissue evidence="9">Muscle</tissue>
    </source>
</reference>
<evidence type="ECO:0000256" key="5">
    <source>
        <dbReference type="ARBA" id="ARBA00047319"/>
    </source>
</evidence>
<evidence type="ECO:0000256" key="4">
    <source>
        <dbReference type="ARBA" id="ARBA00039638"/>
    </source>
</evidence>
<evidence type="ECO:0000256" key="1">
    <source>
        <dbReference type="ARBA" id="ARBA00006432"/>
    </source>
</evidence>
<protein>
    <recommendedName>
        <fullName evidence="4">Medium-chain acyl-CoA ligase ACSF2, mitochondrial</fullName>
    </recommendedName>
</protein>
<dbReference type="PANTHER" id="PTHR43201:SF5">
    <property type="entry name" value="MEDIUM-CHAIN ACYL-COA LIGASE ACSF2, MITOCHONDRIAL"/>
    <property type="match status" value="1"/>
</dbReference>
<comment type="catalytic activity">
    <reaction evidence="5">
        <text>octanoate + ATP + CoA = octanoyl-CoA + AMP + diphosphate</text>
        <dbReference type="Rhea" id="RHEA:33631"/>
        <dbReference type="ChEBI" id="CHEBI:25646"/>
        <dbReference type="ChEBI" id="CHEBI:30616"/>
        <dbReference type="ChEBI" id="CHEBI:33019"/>
        <dbReference type="ChEBI" id="CHEBI:57287"/>
        <dbReference type="ChEBI" id="CHEBI:57386"/>
        <dbReference type="ChEBI" id="CHEBI:456215"/>
    </reaction>
</comment>
<comment type="function">
    <text evidence="3">Acyl-CoA synthases catalyze the initial reaction in fatty acid metabolism, by forming a thioester with CoA. Has some preference toward medium-chain substrates. Plays a role in adipocyte differentiation.</text>
</comment>
<dbReference type="InterPro" id="IPR000873">
    <property type="entry name" value="AMP-dep_synth/lig_dom"/>
</dbReference>
<dbReference type="SUPFAM" id="SSF56801">
    <property type="entry name" value="Acetyl-CoA synthetase-like"/>
    <property type="match status" value="1"/>
</dbReference>
<gene>
    <name evidence="9" type="primary">LOC106459077</name>
</gene>
<dbReference type="Gene3D" id="3.40.50.980">
    <property type="match status" value="1"/>
</dbReference>
<evidence type="ECO:0000259" key="7">
    <source>
        <dbReference type="Pfam" id="PF00501"/>
    </source>
</evidence>
<dbReference type="GeneID" id="106459077"/>
<dbReference type="Proteomes" id="UP000694941">
    <property type="component" value="Unplaced"/>
</dbReference>
<name>A0ABM1SC28_LIMPO</name>
<organism evidence="8 9">
    <name type="scientific">Limulus polyphemus</name>
    <name type="common">Atlantic horseshoe crab</name>
    <dbReference type="NCBI Taxonomy" id="6850"/>
    <lineage>
        <taxon>Eukaryota</taxon>
        <taxon>Metazoa</taxon>
        <taxon>Ecdysozoa</taxon>
        <taxon>Arthropoda</taxon>
        <taxon>Chelicerata</taxon>
        <taxon>Merostomata</taxon>
        <taxon>Xiphosura</taxon>
        <taxon>Limulidae</taxon>
        <taxon>Limulus</taxon>
    </lineage>
</organism>
<dbReference type="Pfam" id="PF00501">
    <property type="entry name" value="AMP-binding"/>
    <property type="match status" value="1"/>
</dbReference>
<proteinExistence type="inferred from homology"/>
<dbReference type="PANTHER" id="PTHR43201">
    <property type="entry name" value="ACYL-COA SYNTHETASE"/>
    <property type="match status" value="1"/>
</dbReference>
<evidence type="ECO:0000256" key="6">
    <source>
        <dbReference type="ARBA" id="ARBA00048277"/>
    </source>
</evidence>
<feature type="domain" description="AMP-dependent synthetase/ligase" evidence="7">
    <location>
        <begin position="65"/>
        <end position="176"/>
    </location>
</feature>
<accession>A0ABM1SC28</accession>
<evidence type="ECO:0000313" key="9">
    <source>
        <dbReference type="RefSeq" id="XP_022241183.1"/>
    </source>
</evidence>